<reference evidence="2" key="1">
    <citation type="submission" date="2020-03" db="EMBL/GenBank/DDBJ databases">
        <title>Draft Genome Sequence of Cylindrodendrum hubeiense.</title>
        <authorList>
            <person name="Buettner E."/>
            <person name="Kellner H."/>
        </authorList>
    </citation>
    <scope>NUCLEOTIDE SEQUENCE</scope>
    <source>
        <strain evidence="2">IHI 201604</strain>
    </source>
</reference>
<sequence>MPSPIEFLLIKFKPVFVSDPSAPPAVFSSVVSQLKAVPGVTTLYLGQPIEKPGTWVLGTRWESRDKYEAFIASSASTDFHAALRALLDQSPIINPIADYTHDVDGALNAPCTEFCTCWGVDESFHEERMHPFADPLDAAGLKGFYGMARGTFVQPAHEDPSVIPGIASRILLGWDSKEVHMSYKDVGSVIDDNVHLIMDRRKELEMYHVPLQKL</sequence>
<dbReference type="Pfam" id="PF03992">
    <property type="entry name" value="ABM"/>
    <property type="match status" value="1"/>
</dbReference>
<dbReference type="AlphaFoldDB" id="A0A9P5L8C9"/>
<name>A0A9P5L8C9_9HYPO</name>
<keyword evidence="3" id="KW-1185">Reference proteome</keyword>
<comment type="caution">
    <text evidence="2">The sequence shown here is derived from an EMBL/GenBank/DDBJ whole genome shotgun (WGS) entry which is preliminary data.</text>
</comment>
<dbReference type="EMBL" id="JAANBB010000256">
    <property type="protein sequence ID" value="KAF7545397.1"/>
    <property type="molecule type" value="Genomic_DNA"/>
</dbReference>
<dbReference type="Proteomes" id="UP000722485">
    <property type="component" value="Unassembled WGS sequence"/>
</dbReference>
<evidence type="ECO:0000259" key="1">
    <source>
        <dbReference type="PROSITE" id="PS51725"/>
    </source>
</evidence>
<feature type="domain" description="ABM" evidence="1">
    <location>
        <begin position="7"/>
        <end position="96"/>
    </location>
</feature>
<evidence type="ECO:0000313" key="3">
    <source>
        <dbReference type="Proteomes" id="UP000722485"/>
    </source>
</evidence>
<organism evidence="2 3">
    <name type="scientific">Cylindrodendrum hubeiense</name>
    <dbReference type="NCBI Taxonomy" id="595255"/>
    <lineage>
        <taxon>Eukaryota</taxon>
        <taxon>Fungi</taxon>
        <taxon>Dikarya</taxon>
        <taxon>Ascomycota</taxon>
        <taxon>Pezizomycotina</taxon>
        <taxon>Sordariomycetes</taxon>
        <taxon>Hypocreomycetidae</taxon>
        <taxon>Hypocreales</taxon>
        <taxon>Nectriaceae</taxon>
        <taxon>Cylindrodendrum</taxon>
    </lineage>
</organism>
<dbReference type="Gene3D" id="3.30.70.100">
    <property type="match status" value="1"/>
</dbReference>
<dbReference type="InterPro" id="IPR007138">
    <property type="entry name" value="ABM_dom"/>
</dbReference>
<dbReference type="SUPFAM" id="SSF54909">
    <property type="entry name" value="Dimeric alpha+beta barrel"/>
    <property type="match status" value="1"/>
</dbReference>
<gene>
    <name evidence="2" type="ORF">G7Z17_g9213</name>
</gene>
<protein>
    <recommendedName>
        <fullName evidence="1">ABM domain-containing protein</fullName>
    </recommendedName>
</protein>
<proteinExistence type="predicted"/>
<accession>A0A9P5L8C9</accession>
<dbReference type="PROSITE" id="PS51725">
    <property type="entry name" value="ABM"/>
    <property type="match status" value="1"/>
</dbReference>
<dbReference type="InterPro" id="IPR011008">
    <property type="entry name" value="Dimeric_a/b-barrel"/>
</dbReference>
<evidence type="ECO:0000313" key="2">
    <source>
        <dbReference type="EMBL" id="KAF7545397.1"/>
    </source>
</evidence>
<dbReference type="OrthoDB" id="3830579at2759"/>